<dbReference type="Pfam" id="PF08486">
    <property type="entry name" value="SpoIID"/>
    <property type="match status" value="1"/>
</dbReference>
<dbReference type="Proteomes" id="UP000662904">
    <property type="component" value="Chromosome"/>
</dbReference>
<proteinExistence type="predicted"/>
<dbReference type="GO" id="GO:0030288">
    <property type="term" value="C:outer membrane-bounded periplasmic space"/>
    <property type="evidence" value="ECO:0007669"/>
    <property type="project" value="TreeGrafter"/>
</dbReference>
<evidence type="ECO:0000313" key="2">
    <source>
        <dbReference type="EMBL" id="QSQ09095.1"/>
    </source>
</evidence>
<feature type="domain" description="Sporulation stage II protein D amidase enhancer LytB N-terminal" evidence="1">
    <location>
        <begin position="48"/>
        <end position="156"/>
    </location>
</feature>
<dbReference type="NCBIfam" id="TIGR02669">
    <property type="entry name" value="SpoIID_LytB"/>
    <property type="match status" value="1"/>
</dbReference>
<reference evidence="2" key="1">
    <citation type="submission" date="2020-07" db="EMBL/GenBank/DDBJ databases">
        <title>Koleobacter methoxysyntrophicus gen. nov., sp. nov., a novel anaerobic bacterium isolated from deep subsurface oil field and proposal of Koleobacterales ord. nov. in the phylum Firmicutes.</title>
        <authorList>
            <person name="Sakamoto S."/>
            <person name="Tamaki H."/>
        </authorList>
    </citation>
    <scope>NUCLEOTIDE SEQUENCE</scope>
    <source>
        <strain evidence="2">NRmbB1</strain>
    </source>
</reference>
<dbReference type="InterPro" id="IPR051922">
    <property type="entry name" value="Bact_Sporulation_Assoc"/>
</dbReference>
<evidence type="ECO:0000313" key="3">
    <source>
        <dbReference type="Proteomes" id="UP000662904"/>
    </source>
</evidence>
<dbReference type="EMBL" id="CP059066">
    <property type="protein sequence ID" value="QSQ09095.1"/>
    <property type="molecule type" value="Genomic_DNA"/>
</dbReference>
<gene>
    <name evidence="2" type="primary">lytB</name>
    <name evidence="2" type="ORF">H0A61_01454</name>
</gene>
<dbReference type="KEGG" id="kme:H0A61_01454"/>
<dbReference type="NCBIfam" id="TIGR02870">
    <property type="entry name" value="spore_II_D"/>
    <property type="match status" value="1"/>
</dbReference>
<evidence type="ECO:0000259" key="1">
    <source>
        <dbReference type="Pfam" id="PF08486"/>
    </source>
</evidence>
<dbReference type="InterPro" id="IPR013486">
    <property type="entry name" value="SpoIID/LytB"/>
</dbReference>
<dbReference type="PANTHER" id="PTHR30032:SF4">
    <property type="entry name" value="AMIDASE ENHANCER"/>
    <property type="match status" value="1"/>
</dbReference>
<dbReference type="PANTHER" id="PTHR30032">
    <property type="entry name" value="N-ACETYLMURAMOYL-L-ALANINE AMIDASE-RELATED"/>
    <property type="match status" value="1"/>
</dbReference>
<dbReference type="AlphaFoldDB" id="A0A8A0RL24"/>
<organism evidence="2 3">
    <name type="scientific">Koleobacter methoxysyntrophicus</name>
    <dbReference type="NCBI Taxonomy" id="2751313"/>
    <lineage>
        <taxon>Bacteria</taxon>
        <taxon>Bacillati</taxon>
        <taxon>Bacillota</taxon>
        <taxon>Clostridia</taxon>
        <taxon>Koleobacterales</taxon>
        <taxon>Koleobacteraceae</taxon>
        <taxon>Koleobacter</taxon>
    </lineage>
</organism>
<sequence>MKTVAYFILFLFLIIIILPAVLVKSCDIISLPEEEKGEGDIVVKVYDHMQKRIIKMELEEYIKGVVAAEMPAAFEKEALKAQAVAARTYTVGRLTTMGGAGCSSHPEADICTDPTHCQAWYPKDVLLKRWGLIGYYRYWKKISTAVEETRGLIITYKGNIIDPVFHSTSGGKTENSEDVWQNRVPYLRSVVSKYETHSPKFTETVSIPIQDFIKKLKEEYPDIELTKEALKDAINVVEWSEGGRIKYIRLGNKVVKGTDVRRIFGLNSTNFRWKIDRESIDITTIGYGHGVGMSQYGADGMAKNGSNFAEILKHYYTGVDIDKLP</sequence>
<protein>
    <submittedName>
        <fullName evidence="2">Amidase enhancer</fullName>
    </submittedName>
</protein>
<dbReference type="GO" id="GO:0030435">
    <property type="term" value="P:sporulation resulting in formation of a cellular spore"/>
    <property type="evidence" value="ECO:0007669"/>
    <property type="project" value="InterPro"/>
</dbReference>
<keyword evidence="3" id="KW-1185">Reference proteome</keyword>
<dbReference type="InterPro" id="IPR013693">
    <property type="entry name" value="SpoIID/LytB_N"/>
</dbReference>
<name>A0A8A0RL24_9FIRM</name>
<dbReference type="RefSeq" id="WP_206709283.1">
    <property type="nucleotide sequence ID" value="NZ_CP059066.1"/>
</dbReference>
<dbReference type="InterPro" id="IPR014225">
    <property type="entry name" value="Spore_II_D_firmicutes"/>
</dbReference>
<accession>A0A8A0RL24</accession>